<evidence type="ECO:0000313" key="2">
    <source>
        <dbReference type="EMBL" id="OGZ77599.1"/>
    </source>
</evidence>
<keyword evidence="1" id="KW-1133">Transmembrane helix</keyword>
<protein>
    <submittedName>
        <fullName evidence="2">Uncharacterized protein</fullName>
    </submittedName>
</protein>
<feature type="transmembrane region" description="Helical" evidence="1">
    <location>
        <begin position="12"/>
        <end position="34"/>
    </location>
</feature>
<keyword evidence="1" id="KW-0812">Transmembrane</keyword>
<accession>A0A1G2IRS0</accession>
<reference evidence="2 3" key="1">
    <citation type="journal article" date="2016" name="Nat. Commun.">
        <title>Thousands of microbial genomes shed light on interconnected biogeochemical processes in an aquifer system.</title>
        <authorList>
            <person name="Anantharaman K."/>
            <person name="Brown C.T."/>
            <person name="Hug L.A."/>
            <person name="Sharon I."/>
            <person name="Castelle C.J."/>
            <person name="Probst A.J."/>
            <person name="Thomas B.C."/>
            <person name="Singh A."/>
            <person name="Wilkins M.J."/>
            <person name="Karaoz U."/>
            <person name="Brodie E.L."/>
            <person name="Williams K.H."/>
            <person name="Hubbard S.S."/>
            <person name="Banfield J.F."/>
        </authorList>
    </citation>
    <scope>NUCLEOTIDE SEQUENCE [LARGE SCALE GENOMIC DNA]</scope>
</reference>
<evidence type="ECO:0000313" key="3">
    <source>
        <dbReference type="Proteomes" id="UP000178632"/>
    </source>
</evidence>
<sequence length="242" mass="26648">MEEEKKGNTSISTIVVTAFAIIIIVVLAFFYYYFITNSYPVVNLSTNVTENTSVKNITSAPEAPVKVETFSTEVINFVSPAILPSEIKEGDCPISSLAEPYRADAFKCAVGKVIYDPCFSTTLSDIVYCKMNPLRDGGDFLIKIANPLPAPTTPKNLQDNWAWFLMLRDGTFCSPYTGARPIVNGQVAFYGCKSNVAGEQAVLMGDLKKDLIWKAEKAALVKSGSKWILKSSEEVEVKTVWQ</sequence>
<comment type="caution">
    <text evidence="2">The sequence shown here is derived from an EMBL/GenBank/DDBJ whole genome shotgun (WGS) entry which is preliminary data.</text>
</comment>
<dbReference type="Proteomes" id="UP000178632">
    <property type="component" value="Unassembled WGS sequence"/>
</dbReference>
<evidence type="ECO:0000256" key="1">
    <source>
        <dbReference type="SAM" id="Phobius"/>
    </source>
</evidence>
<name>A0A1G2IRS0_9BACT</name>
<organism evidence="2 3">
    <name type="scientific">Candidatus Staskawiczbacteria bacterium RIFCSPLOWO2_12_FULL_37_15</name>
    <dbReference type="NCBI Taxonomy" id="1802218"/>
    <lineage>
        <taxon>Bacteria</taxon>
        <taxon>Candidatus Staskawicziibacteriota</taxon>
    </lineage>
</organism>
<keyword evidence="1" id="KW-0472">Membrane</keyword>
<dbReference type="AlphaFoldDB" id="A0A1G2IRS0"/>
<gene>
    <name evidence="2" type="ORF">A3G45_03035</name>
</gene>
<dbReference type="EMBL" id="MHPE01000004">
    <property type="protein sequence ID" value="OGZ77599.1"/>
    <property type="molecule type" value="Genomic_DNA"/>
</dbReference>
<proteinExistence type="predicted"/>